<proteinExistence type="predicted"/>
<evidence type="ECO:0000313" key="2">
    <source>
        <dbReference type="EMBL" id="MEP1057661.1"/>
    </source>
</evidence>
<dbReference type="EMBL" id="JAMPLM010000002">
    <property type="protein sequence ID" value="MEP1057661.1"/>
    <property type="molecule type" value="Genomic_DNA"/>
</dbReference>
<protein>
    <submittedName>
        <fullName evidence="2">Ribbon-helix-helix protein, CopG family</fullName>
    </submittedName>
</protein>
<evidence type="ECO:0000313" key="3">
    <source>
        <dbReference type="Proteomes" id="UP001476950"/>
    </source>
</evidence>
<gene>
    <name evidence="2" type="ORF">NDI38_04365</name>
</gene>
<feature type="domain" description="CopG-like ribbon-helix-helix" evidence="1">
    <location>
        <begin position="11"/>
        <end position="48"/>
    </location>
</feature>
<name>A0ABV0KF14_9CYAN</name>
<dbReference type="RefSeq" id="WP_199305392.1">
    <property type="nucleotide sequence ID" value="NZ_JAMPLM010000002.1"/>
</dbReference>
<comment type="caution">
    <text evidence="2">The sequence shown here is derived from an EMBL/GenBank/DDBJ whole genome shotgun (WGS) entry which is preliminary data.</text>
</comment>
<keyword evidence="3" id="KW-1185">Reference proteome</keyword>
<sequence length="64" mass="7433">MVQMIVTTDKKRLTIYVGDGMKESLDEIAKEQKRSVSNLVEVFLAEKIEEYQTKKAKRNRNAKT</sequence>
<dbReference type="InterPro" id="IPR010985">
    <property type="entry name" value="Ribbon_hlx_hlx"/>
</dbReference>
<dbReference type="Gene3D" id="1.10.1220.10">
    <property type="entry name" value="Met repressor-like"/>
    <property type="match status" value="1"/>
</dbReference>
<dbReference type="InterPro" id="IPR012869">
    <property type="entry name" value="RHH_5"/>
</dbReference>
<organism evidence="2 3">
    <name type="scientific">Stenomitos frigidus AS-A4</name>
    <dbReference type="NCBI Taxonomy" id="2933935"/>
    <lineage>
        <taxon>Bacteria</taxon>
        <taxon>Bacillati</taxon>
        <taxon>Cyanobacteriota</taxon>
        <taxon>Cyanophyceae</taxon>
        <taxon>Leptolyngbyales</taxon>
        <taxon>Leptolyngbyaceae</taxon>
        <taxon>Stenomitos</taxon>
    </lineage>
</organism>
<evidence type="ECO:0000259" key="1">
    <source>
        <dbReference type="Pfam" id="PF07878"/>
    </source>
</evidence>
<dbReference type="Pfam" id="PF07878">
    <property type="entry name" value="RHH_5"/>
    <property type="match status" value="1"/>
</dbReference>
<dbReference type="Proteomes" id="UP001476950">
    <property type="component" value="Unassembled WGS sequence"/>
</dbReference>
<dbReference type="InterPro" id="IPR013321">
    <property type="entry name" value="Arc_rbn_hlx_hlx"/>
</dbReference>
<accession>A0ABV0KF14</accession>
<reference evidence="2 3" key="1">
    <citation type="submission" date="2022-04" db="EMBL/GenBank/DDBJ databases">
        <title>Positive selection, recombination, and allopatry shape intraspecific diversity of widespread and dominant cyanobacteria.</title>
        <authorList>
            <person name="Wei J."/>
            <person name="Shu W."/>
            <person name="Hu C."/>
        </authorList>
    </citation>
    <scope>NUCLEOTIDE SEQUENCE [LARGE SCALE GENOMIC DNA]</scope>
    <source>
        <strain evidence="2 3">AS-A4</strain>
    </source>
</reference>
<dbReference type="SUPFAM" id="SSF47598">
    <property type="entry name" value="Ribbon-helix-helix"/>
    <property type="match status" value="1"/>
</dbReference>